<name>A0ACD3BE26_9AGAR</name>
<proteinExistence type="predicted"/>
<accession>A0ACD3BE26</accession>
<dbReference type="EMBL" id="ML208260">
    <property type="protein sequence ID" value="TFK76284.1"/>
    <property type="molecule type" value="Genomic_DNA"/>
</dbReference>
<reference evidence="1 2" key="1">
    <citation type="journal article" date="2019" name="Nat. Ecol. Evol.">
        <title>Megaphylogeny resolves global patterns of mushroom evolution.</title>
        <authorList>
            <person name="Varga T."/>
            <person name="Krizsan K."/>
            <person name="Foldi C."/>
            <person name="Dima B."/>
            <person name="Sanchez-Garcia M."/>
            <person name="Sanchez-Ramirez S."/>
            <person name="Szollosi G.J."/>
            <person name="Szarkandi J.G."/>
            <person name="Papp V."/>
            <person name="Albert L."/>
            <person name="Andreopoulos W."/>
            <person name="Angelini C."/>
            <person name="Antonin V."/>
            <person name="Barry K.W."/>
            <person name="Bougher N.L."/>
            <person name="Buchanan P."/>
            <person name="Buyck B."/>
            <person name="Bense V."/>
            <person name="Catcheside P."/>
            <person name="Chovatia M."/>
            <person name="Cooper J."/>
            <person name="Damon W."/>
            <person name="Desjardin D."/>
            <person name="Finy P."/>
            <person name="Geml J."/>
            <person name="Haridas S."/>
            <person name="Hughes K."/>
            <person name="Justo A."/>
            <person name="Karasinski D."/>
            <person name="Kautmanova I."/>
            <person name="Kiss B."/>
            <person name="Kocsube S."/>
            <person name="Kotiranta H."/>
            <person name="LaButti K.M."/>
            <person name="Lechner B.E."/>
            <person name="Liimatainen K."/>
            <person name="Lipzen A."/>
            <person name="Lukacs Z."/>
            <person name="Mihaltcheva S."/>
            <person name="Morgado L.N."/>
            <person name="Niskanen T."/>
            <person name="Noordeloos M.E."/>
            <person name="Ohm R.A."/>
            <person name="Ortiz-Santana B."/>
            <person name="Ovrebo C."/>
            <person name="Racz N."/>
            <person name="Riley R."/>
            <person name="Savchenko A."/>
            <person name="Shiryaev A."/>
            <person name="Soop K."/>
            <person name="Spirin V."/>
            <person name="Szebenyi C."/>
            <person name="Tomsovsky M."/>
            <person name="Tulloss R.E."/>
            <person name="Uehling J."/>
            <person name="Grigoriev I.V."/>
            <person name="Vagvolgyi C."/>
            <person name="Papp T."/>
            <person name="Martin F.M."/>
            <person name="Miettinen O."/>
            <person name="Hibbett D.S."/>
            <person name="Nagy L.G."/>
        </authorList>
    </citation>
    <scope>NUCLEOTIDE SEQUENCE [LARGE SCALE GENOMIC DNA]</scope>
    <source>
        <strain evidence="1 2">NL-1719</strain>
    </source>
</reference>
<dbReference type="Proteomes" id="UP000308600">
    <property type="component" value="Unassembled WGS sequence"/>
</dbReference>
<evidence type="ECO:0000313" key="1">
    <source>
        <dbReference type="EMBL" id="TFK76284.1"/>
    </source>
</evidence>
<evidence type="ECO:0000313" key="2">
    <source>
        <dbReference type="Proteomes" id="UP000308600"/>
    </source>
</evidence>
<gene>
    <name evidence="1" type="ORF">BDN72DRAFT_227803</name>
</gene>
<keyword evidence="2" id="KW-1185">Reference proteome</keyword>
<organism evidence="1 2">
    <name type="scientific">Pluteus cervinus</name>
    <dbReference type="NCBI Taxonomy" id="181527"/>
    <lineage>
        <taxon>Eukaryota</taxon>
        <taxon>Fungi</taxon>
        <taxon>Dikarya</taxon>
        <taxon>Basidiomycota</taxon>
        <taxon>Agaricomycotina</taxon>
        <taxon>Agaricomycetes</taxon>
        <taxon>Agaricomycetidae</taxon>
        <taxon>Agaricales</taxon>
        <taxon>Pluteineae</taxon>
        <taxon>Pluteaceae</taxon>
        <taxon>Pluteus</taxon>
    </lineage>
</organism>
<sequence>MPPGGTYKPRSKYARSLSPRRPGDSKTRRLRWKRDLQARIDQGLVTGISKISRGVPARLHALSRELPIENAIAALPVPIPETSDQESEPLILDYGAITAFPTMTFPEPSVNPTPPAISSFLAQHRLSTHSHNPTLPAGKDPQVTQSFSSFSQLPALPSRNSVPHGPTATHVPAISTPTGEQSTLDEVGPPAGHGHGAQGHHKLSTAVIVLLAVGAGCICIGLLLVFKFCCRRNRCTRPLPSLPILHDLYRDSKLAVPDSPLFGGNERHSTRSVLGANYVPWTQYPRPKLSSDDISQITPLTSGSALKAQEFMTTPIKVPGTPILKDQSLPSQTPTNSPRQGPFTHFHNALNRAASRISEASMSLYPGSPMSNISGHDNIGLAISEPMNGTAFTADGHKVLARARSKASLHKSRSNSIADEARDQDAMYYRYSQGMAYDGADVSSPSIATRIQAHPAQVIVSPPTASVGGRTRIKSTYIAPGSYPRISTAQSTGNNVFDTPSLPPAKPEYSRAHDTEALTHALGLSTPAGGYKMAASSRPSLSPDDSVSIREAHRVQKGGRTHKRNVSEAGDRRFTLHSMTSNLDTSSLGSLMLVDFAAEKLQSLSDQDDKLHTSTTNRSLTAGVKQSTDSNQKTSPPSRKNTNDQQHQRDDRPPRVPSPPPIPSLAQMALEHADPQSYSDYRSPTYSIYGLYEHERKSRTFKSTVNQN</sequence>
<protein>
    <submittedName>
        <fullName evidence="1">Uncharacterized protein</fullName>
    </submittedName>
</protein>